<evidence type="ECO:0000256" key="9">
    <source>
        <dbReference type="ARBA" id="ARBA00081109"/>
    </source>
</evidence>
<keyword evidence="4" id="KW-0206">Cytoskeleton</keyword>
<sequence>MAAEAKKEQLPERLREALKRQPYNTPPPETHDIERRMVDEILGGCGVADRSQQGGSIVTQMAARLRRVERAMQALRAEVAVKERRVFELEAENARLREGLVVRRGEELERLRQQVRDTEAFLGDYGLAWVGQQEVDVARFLASLRDLTARVGMCGSKQIARVGRVASFETRETEKITVYRDGFMLRAGPFRPFSGDSARAFVRDVLDGYFPAEFKSAYPDGVPFDVVDETGEAYTSGKALGPTPDAFLAKLPKSVVDKRGRILEVRDGVRKRLEKKENRRPRRDAATTQDPAPHNVAAIQVRDDDGKRMLLSMRVDDTVGDLRAEIDKNRLVTPGLFPSYEIRTAFPSRRVYDDPQVTLKDAGLAPTATVFLRLVV</sequence>
<comment type="caution">
    <text evidence="15">The sequence shown here is derived from an EMBL/GenBank/DDBJ whole genome shotgun (WGS) entry which is preliminary data.</text>
</comment>
<evidence type="ECO:0000256" key="11">
    <source>
        <dbReference type="SAM" id="MobiDB-lite"/>
    </source>
</evidence>
<evidence type="ECO:0000256" key="7">
    <source>
        <dbReference type="ARBA" id="ARBA00073759"/>
    </source>
</evidence>
<dbReference type="Proteomes" id="UP001230188">
    <property type="component" value="Unassembled WGS sequence"/>
</dbReference>
<evidence type="ECO:0000256" key="4">
    <source>
        <dbReference type="ARBA" id="ARBA00023212"/>
    </source>
</evidence>
<feature type="domain" description="SEP" evidence="14">
    <location>
        <begin position="171"/>
        <end position="235"/>
    </location>
</feature>
<dbReference type="InterPro" id="IPR029071">
    <property type="entry name" value="Ubiquitin-like_domsf"/>
</dbReference>
<organism evidence="15 16">
    <name type="scientific">Chrysophaeum taylorii</name>
    <dbReference type="NCBI Taxonomy" id="2483200"/>
    <lineage>
        <taxon>Eukaryota</taxon>
        <taxon>Sar</taxon>
        <taxon>Stramenopiles</taxon>
        <taxon>Ochrophyta</taxon>
        <taxon>Pelagophyceae</taxon>
        <taxon>Pelagomonadales</taxon>
        <taxon>Pelagomonadaceae</taxon>
        <taxon>Chrysophaeum</taxon>
    </lineage>
</organism>
<evidence type="ECO:0000256" key="3">
    <source>
        <dbReference type="ARBA" id="ARBA00023054"/>
    </source>
</evidence>
<dbReference type="InterPro" id="IPR036241">
    <property type="entry name" value="NSFL1C_SEP_dom_sf"/>
</dbReference>
<proteinExistence type="predicted"/>
<evidence type="ECO:0000313" key="15">
    <source>
        <dbReference type="EMBL" id="KAJ8603478.1"/>
    </source>
</evidence>
<protein>
    <recommendedName>
        <fullName evidence="7">UBX domain-containing protein 11</fullName>
    </recommendedName>
    <alternativeName>
        <fullName evidence="9">Socius</fullName>
    </alternativeName>
    <alternativeName>
        <fullName evidence="8">UBX domain-containing protein 5</fullName>
    </alternativeName>
</protein>
<feature type="domain" description="UBX" evidence="12">
    <location>
        <begin position="292"/>
        <end position="372"/>
    </location>
</feature>
<accession>A0AAD7XKW4</accession>
<dbReference type="SUPFAM" id="SSF54236">
    <property type="entry name" value="Ubiquitin-like"/>
    <property type="match status" value="1"/>
</dbReference>
<dbReference type="Pfam" id="PF08059">
    <property type="entry name" value="SEP"/>
    <property type="match status" value="1"/>
</dbReference>
<evidence type="ECO:0000256" key="8">
    <source>
        <dbReference type="ARBA" id="ARBA00075811"/>
    </source>
</evidence>
<dbReference type="SUPFAM" id="SSF102848">
    <property type="entry name" value="NSFL1 (p97 ATPase) cofactor p47, SEP domain"/>
    <property type="match status" value="1"/>
</dbReference>
<evidence type="ECO:0000259" key="13">
    <source>
        <dbReference type="PROSITE" id="PS50053"/>
    </source>
</evidence>
<dbReference type="InterPro" id="IPR000626">
    <property type="entry name" value="Ubiquitin-like_dom"/>
</dbReference>
<evidence type="ECO:0000256" key="5">
    <source>
        <dbReference type="ARBA" id="ARBA00059434"/>
    </source>
</evidence>
<keyword evidence="3 10" id="KW-0175">Coiled coil</keyword>
<comment type="function">
    <text evidence="5">May be involved in the reorganization of actin cytoskeleton mediated by RND1, RND2 and RND3. Promotes RHOA activation mediated by GNA12 and GNA13.</text>
</comment>
<name>A0AAD7XKW4_9STRA</name>
<evidence type="ECO:0000259" key="12">
    <source>
        <dbReference type="PROSITE" id="PS50033"/>
    </source>
</evidence>
<evidence type="ECO:0000256" key="10">
    <source>
        <dbReference type="SAM" id="Coils"/>
    </source>
</evidence>
<evidence type="ECO:0000313" key="16">
    <source>
        <dbReference type="Proteomes" id="UP001230188"/>
    </source>
</evidence>
<feature type="region of interest" description="Disordered" evidence="11">
    <location>
        <begin position="1"/>
        <end position="31"/>
    </location>
</feature>
<keyword evidence="2" id="KW-0963">Cytoplasm</keyword>
<dbReference type="GO" id="GO:0043130">
    <property type="term" value="F:ubiquitin binding"/>
    <property type="evidence" value="ECO:0007669"/>
    <property type="project" value="TreeGrafter"/>
</dbReference>
<dbReference type="PROSITE" id="PS51399">
    <property type="entry name" value="SEP"/>
    <property type="match status" value="1"/>
</dbReference>
<evidence type="ECO:0000256" key="1">
    <source>
        <dbReference type="ARBA" id="ARBA00004245"/>
    </source>
</evidence>
<comment type="subcellular location">
    <subcellularLocation>
        <location evidence="1">Cytoplasm</location>
        <location evidence="1">Cytoskeleton</location>
    </subcellularLocation>
</comment>
<dbReference type="PANTHER" id="PTHR23333">
    <property type="entry name" value="UBX DOMAIN CONTAINING PROTEIN"/>
    <property type="match status" value="1"/>
</dbReference>
<feature type="compositionally biased region" description="Basic and acidic residues" evidence="11">
    <location>
        <begin position="1"/>
        <end position="19"/>
    </location>
</feature>
<dbReference type="InterPro" id="IPR001012">
    <property type="entry name" value="UBX_dom"/>
</dbReference>
<evidence type="ECO:0000259" key="14">
    <source>
        <dbReference type="PROSITE" id="PS51399"/>
    </source>
</evidence>
<dbReference type="PROSITE" id="PS50053">
    <property type="entry name" value="UBIQUITIN_2"/>
    <property type="match status" value="1"/>
</dbReference>
<keyword evidence="16" id="KW-1185">Reference proteome</keyword>
<dbReference type="Gene3D" id="3.30.420.210">
    <property type="entry name" value="SEP domain"/>
    <property type="match status" value="1"/>
</dbReference>
<feature type="domain" description="Ubiquitin-like" evidence="13">
    <location>
        <begin position="297"/>
        <end position="372"/>
    </location>
</feature>
<dbReference type="Pfam" id="PF00789">
    <property type="entry name" value="UBX"/>
    <property type="match status" value="1"/>
</dbReference>
<dbReference type="AlphaFoldDB" id="A0AAD7XKW4"/>
<dbReference type="FunFam" id="3.30.420.210:FF:000003">
    <property type="entry name" value="UBX domain protein 11"/>
    <property type="match status" value="1"/>
</dbReference>
<gene>
    <name evidence="15" type="ORF">CTAYLR_005121</name>
</gene>
<comment type="subunit">
    <text evidence="6">Interacts with GNA12, GNA13, RND1, RND2 and RND3.</text>
</comment>
<dbReference type="PROSITE" id="PS50033">
    <property type="entry name" value="UBX"/>
    <property type="match status" value="1"/>
</dbReference>
<reference evidence="15" key="1">
    <citation type="submission" date="2023-01" db="EMBL/GenBank/DDBJ databases">
        <title>Metagenome sequencing of chrysophaentin producing Chrysophaeum taylorii.</title>
        <authorList>
            <person name="Davison J."/>
            <person name="Bewley C."/>
        </authorList>
    </citation>
    <scope>NUCLEOTIDE SEQUENCE</scope>
    <source>
        <strain evidence="15">NIES-1699</strain>
    </source>
</reference>
<dbReference type="PANTHER" id="PTHR23333:SF4">
    <property type="entry name" value="UBX DOMAIN-CONTAINING PROTEIN 11"/>
    <property type="match status" value="1"/>
</dbReference>
<evidence type="ECO:0000256" key="2">
    <source>
        <dbReference type="ARBA" id="ARBA00022490"/>
    </source>
</evidence>
<dbReference type="GO" id="GO:0043161">
    <property type="term" value="P:proteasome-mediated ubiquitin-dependent protein catabolic process"/>
    <property type="evidence" value="ECO:0007669"/>
    <property type="project" value="TreeGrafter"/>
</dbReference>
<evidence type="ECO:0000256" key="6">
    <source>
        <dbReference type="ARBA" id="ARBA00062345"/>
    </source>
</evidence>
<dbReference type="GO" id="GO:0005856">
    <property type="term" value="C:cytoskeleton"/>
    <property type="evidence" value="ECO:0007669"/>
    <property type="project" value="UniProtKB-SubCell"/>
</dbReference>
<dbReference type="InterPro" id="IPR012989">
    <property type="entry name" value="SEP_domain"/>
</dbReference>
<feature type="coiled-coil region" evidence="10">
    <location>
        <begin position="58"/>
        <end position="92"/>
    </location>
</feature>
<dbReference type="Gene3D" id="3.10.20.90">
    <property type="entry name" value="Phosphatidylinositol 3-kinase Catalytic Subunit, Chain A, domain 1"/>
    <property type="match status" value="1"/>
</dbReference>
<dbReference type="EMBL" id="JAQMWT010000350">
    <property type="protein sequence ID" value="KAJ8603478.1"/>
    <property type="molecule type" value="Genomic_DNA"/>
</dbReference>